<proteinExistence type="predicted"/>
<sequence>MKLKHSFLSFLFLISGIICTAQNTFIDGLKSKLTQNSISASEKFKIYNELTEYYRISDQYSEAEKYVLQQLKLAQTEHDDAEEVKALSQKGIILLNQSEYSKVPKIIDVANAIAQRSKDKTAALYAAYLNIYYHNTLGDSENTIKLIQTTLSEVEKNPSEILLNAKLNYLLYGIYAEWNDAESATRYAQKAIDQTEKSGNKNMLSSAYSAMAVCYSFRYEKTGDLRDLKSVIEMCKKAVSLYHQFPGHVSDYTHSLALLNLTNYYLSYPTITPEIRQEIQNNTKEIFSLTQHKTYNQNIRAGAFGILSALAMKDQNDALAEQYLLQAEQLLLTQKPIYYHVMINVVTDLARLYLKQQNYRKAYEYQSKLTEYNSLLYDENQVETAKRLEAQYQSRKKESELKALNEKADSLKKEKFLYIGLGIIGLIGAFFMFRSYHYKLRYSMEREEKLNTEKHEAEMQVKLQEEEQARLKAEQELLTLQQQKLQSEVLAGQLHIQHKNEVLQQLQTQLSDTDINIHQVVKDESRVDNDFEKTTFRIQELHPDFFKNINERARQKLTALDLKYCAYIYLGMETKQIAHLLNVEPKSVRMTKYRLKKKFGLDENTALDSFFQGAFPQNNTRLT</sequence>
<dbReference type="EMBL" id="LJOD01000011">
    <property type="protein sequence ID" value="KPE50186.1"/>
    <property type="molecule type" value="Genomic_DNA"/>
</dbReference>
<evidence type="ECO:0000256" key="2">
    <source>
        <dbReference type="SAM" id="Phobius"/>
    </source>
</evidence>
<dbReference type="RefSeq" id="WP_062701048.1">
    <property type="nucleotide sequence ID" value="NZ_LJOD01000011.1"/>
</dbReference>
<feature type="chain" id="PRO_5005876007" description="HTH luxR-type domain-containing protein" evidence="3">
    <location>
        <begin position="21"/>
        <end position="623"/>
    </location>
</feature>
<dbReference type="AlphaFoldDB" id="A0A0N1KS25"/>
<dbReference type="SUPFAM" id="SSF46894">
    <property type="entry name" value="C-terminal effector domain of the bipartite response regulators"/>
    <property type="match status" value="1"/>
</dbReference>
<dbReference type="Gene3D" id="1.25.40.10">
    <property type="entry name" value="Tetratricopeptide repeat domain"/>
    <property type="match status" value="2"/>
</dbReference>
<dbReference type="Gene3D" id="1.10.10.10">
    <property type="entry name" value="Winged helix-like DNA-binding domain superfamily/Winged helix DNA-binding domain"/>
    <property type="match status" value="1"/>
</dbReference>
<dbReference type="InterPro" id="IPR036388">
    <property type="entry name" value="WH-like_DNA-bd_sf"/>
</dbReference>
<dbReference type="GO" id="GO:0006355">
    <property type="term" value="P:regulation of DNA-templated transcription"/>
    <property type="evidence" value="ECO:0007669"/>
    <property type="project" value="InterPro"/>
</dbReference>
<evidence type="ECO:0000313" key="5">
    <source>
        <dbReference type="Proteomes" id="UP000037953"/>
    </source>
</evidence>
<reference evidence="4 5" key="1">
    <citation type="journal article" date="2015" name="Genom Data">
        <title>Draft genome sequence of a multidrug-resistant Chryseobacterium indologenes isolate from Malaysia.</title>
        <authorList>
            <person name="Yu C.Y."/>
            <person name="Ang G.Y."/>
            <person name="Cheng H.J."/>
            <person name="Cheong Y.M."/>
            <person name="Yin W.F."/>
            <person name="Chan K.G."/>
        </authorList>
    </citation>
    <scope>NUCLEOTIDE SEQUENCE [LARGE SCALE GENOMIC DNA]</scope>
    <source>
        <strain evidence="4 5">CI_885</strain>
    </source>
</reference>
<keyword evidence="2" id="KW-0812">Transmembrane</keyword>
<keyword evidence="1" id="KW-0175">Coiled coil</keyword>
<dbReference type="GO" id="GO:0003677">
    <property type="term" value="F:DNA binding"/>
    <property type="evidence" value="ECO:0007669"/>
    <property type="project" value="InterPro"/>
</dbReference>
<dbReference type="InterPro" id="IPR016032">
    <property type="entry name" value="Sig_transdc_resp-reg_C-effctor"/>
</dbReference>
<evidence type="ECO:0000313" key="4">
    <source>
        <dbReference type="EMBL" id="KPE50186.1"/>
    </source>
</evidence>
<keyword evidence="2" id="KW-1133">Transmembrane helix</keyword>
<dbReference type="SUPFAM" id="SSF48452">
    <property type="entry name" value="TPR-like"/>
    <property type="match status" value="1"/>
</dbReference>
<feature type="coiled-coil region" evidence="1">
    <location>
        <begin position="447"/>
        <end position="483"/>
    </location>
</feature>
<organism evidence="4 5">
    <name type="scientific">Chryseobacterium indologenes</name>
    <name type="common">Flavobacterium indologenes</name>
    <dbReference type="NCBI Taxonomy" id="253"/>
    <lineage>
        <taxon>Bacteria</taxon>
        <taxon>Pseudomonadati</taxon>
        <taxon>Bacteroidota</taxon>
        <taxon>Flavobacteriia</taxon>
        <taxon>Flavobacteriales</taxon>
        <taxon>Weeksellaceae</taxon>
        <taxon>Chryseobacterium group</taxon>
        <taxon>Chryseobacterium</taxon>
    </lineage>
</organism>
<comment type="caution">
    <text evidence="4">The sequence shown here is derived from an EMBL/GenBank/DDBJ whole genome shotgun (WGS) entry which is preliminary data.</text>
</comment>
<dbReference type="OrthoDB" id="1090267at2"/>
<reference evidence="5" key="2">
    <citation type="submission" date="2015-09" db="EMBL/GenBank/DDBJ databases">
        <title>Draft genome sequence of a multidrug-resistant Chryseobacterium indologenes isolate from Malaysia.</title>
        <authorList>
            <person name="Yu C.Y."/>
            <person name="Ang G.Y."/>
            <person name="Chan K.-G."/>
        </authorList>
    </citation>
    <scope>NUCLEOTIDE SEQUENCE [LARGE SCALE GENOMIC DNA]</scope>
    <source>
        <strain evidence="5">CI_885</strain>
    </source>
</reference>
<evidence type="ECO:0008006" key="6">
    <source>
        <dbReference type="Google" id="ProtNLM"/>
    </source>
</evidence>
<keyword evidence="3" id="KW-0732">Signal</keyword>
<protein>
    <recommendedName>
        <fullName evidence="6">HTH luxR-type domain-containing protein</fullName>
    </recommendedName>
</protein>
<dbReference type="PATRIC" id="fig|253.9.peg.1067"/>
<feature type="transmembrane region" description="Helical" evidence="2">
    <location>
        <begin position="416"/>
        <end position="436"/>
    </location>
</feature>
<evidence type="ECO:0000256" key="1">
    <source>
        <dbReference type="SAM" id="Coils"/>
    </source>
</evidence>
<keyword evidence="2" id="KW-0472">Membrane</keyword>
<feature type="coiled-coil region" evidence="1">
    <location>
        <begin position="387"/>
        <end position="414"/>
    </location>
</feature>
<name>A0A0N1KS25_CHRID</name>
<feature type="signal peptide" evidence="3">
    <location>
        <begin position="1"/>
        <end position="20"/>
    </location>
</feature>
<evidence type="ECO:0000256" key="3">
    <source>
        <dbReference type="SAM" id="SignalP"/>
    </source>
</evidence>
<dbReference type="Proteomes" id="UP000037953">
    <property type="component" value="Unassembled WGS sequence"/>
</dbReference>
<dbReference type="InterPro" id="IPR011990">
    <property type="entry name" value="TPR-like_helical_dom_sf"/>
</dbReference>
<gene>
    <name evidence="4" type="ORF">AOB46_15655</name>
</gene>
<accession>A0A0N1KS25</accession>